<gene>
    <name evidence="1" type="ORF">GV64_11200</name>
</gene>
<organism evidence="1 2">
    <name type="scientific">Endozoicomonas elysicola</name>
    <dbReference type="NCBI Taxonomy" id="305900"/>
    <lineage>
        <taxon>Bacteria</taxon>
        <taxon>Pseudomonadati</taxon>
        <taxon>Pseudomonadota</taxon>
        <taxon>Gammaproteobacteria</taxon>
        <taxon>Oceanospirillales</taxon>
        <taxon>Endozoicomonadaceae</taxon>
        <taxon>Endozoicomonas</taxon>
    </lineage>
</organism>
<accession>A0A081KAQ6</accession>
<dbReference type="Proteomes" id="UP000027997">
    <property type="component" value="Unassembled WGS sequence"/>
</dbReference>
<keyword evidence="2" id="KW-1185">Reference proteome</keyword>
<sequence>MAEIEYVNDVNLNGRDIVNITGASVGYQKLSEIAVKAEANASDIATLQNDVSANQNYSEGVSGTTGTITAVTHGLGAIQALIVQIYDDANNLVHGAQINNTAGDITWTTTATMAANSYIVIGR</sequence>
<reference evidence="1 2" key="1">
    <citation type="submission" date="2014-06" db="EMBL/GenBank/DDBJ databases">
        <title>Whole Genome Sequences of Three Symbiotic Endozoicomonas Bacteria.</title>
        <authorList>
            <person name="Neave M.J."/>
            <person name="Apprill A."/>
            <person name="Voolstra C.R."/>
        </authorList>
    </citation>
    <scope>NUCLEOTIDE SEQUENCE [LARGE SCALE GENOMIC DNA]</scope>
    <source>
        <strain evidence="1 2">DSM 22380</strain>
    </source>
</reference>
<evidence type="ECO:0000313" key="1">
    <source>
        <dbReference type="EMBL" id="KEI71232.1"/>
    </source>
</evidence>
<evidence type="ECO:0000313" key="2">
    <source>
        <dbReference type="Proteomes" id="UP000027997"/>
    </source>
</evidence>
<dbReference type="AlphaFoldDB" id="A0A081KAQ6"/>
<dbReference type="RefSeq" id="WP_020582801.1">
    <property type="nucleotide sequence ID" value="NZ_JOJP01000001.1"/>
</dbReference>
<name>A0A081KAQ6_9GAMM</name>
<proteinExistence type="predicted"/>
<comment type="caution">
    <text evidence="1">The sequence shown here is derived from an EMBL/GenBank/DDBJ whole genome shotgun (WGS) entry which is preliminary data.</text>
</comment>
<dbReference type="EMBL" id="JOJP01000001">
    <property type="protein sequence ID" value="KEI71232.1"/>
    <property type="molecule type" value="Genomic_DNA"/>
</dbReference>
<protein>
    <submittedName>
        <fullName evidence="1">Uncharacterized protein</fullName>
    </submittedName>
</protein>